<gene>
    <name evidence="1" type="ORF">GCM10008938_03920</name>
</gene>
<sequence length="299" mass="33983">MIKYSMAIRYLQNAWQHFSGHARPYEKVAFQHAFQHASILPVVEALQNMQNEDGGFAALFEPDNRSTVSSALATSIALREARRLGMSVTEPVVQFAVNYLLETLDPETLTWRIIPEEAQQDPHAPWWDNEDGTLLNRFSGCVLNPRADLLGSLWAYQELVPEDLLVQLTDAVLQEATTAHEMHDLICLAQLLGTEELPDVYRDPLLEVFRERVLPLIPETRETMQGYVLLPLQIAPAPEHPLAFDLEAAVQVQLELLLETQKPQGHWEPSWSWGNTEADQEWRSILTFQNVLALQAWGL</sequence>
<keyword evidence="2" id="KW-1185">Reference proteome</keyword>
<name>A0ABQ2CU35_9DEIO</name>
<evidence type="ECO:0000313" key="1">
    <source>
        <dbReference type="EMBL" id="GGJ20893.1"/>
    </source>
</evidence>
<proteinExistence type="predicted"/>
<organism evidence="1 2">
    <name type="scientific">Deinococcus roseus</name>
    <dbReference type="NCBI Taxonomy" id="392414"/>
    <lineage>
        <taxon>Bacteria</taxon>
        <taxon>Thermotogati</taxon>
        <taxon>Deinococcota</taxon>
        <taxon>Deinococci</taxon>
        <taxon>Deinococcales</taxon>
        <taxon>Deinococcaceae</taxon>
        <taxon>Deinococcus</taxon>
    </lineage>
</organism>
<dbReference type="Proteomes" id="UP000632222">
    <property type="component" value="Unassembled WGS sequence"/>
</dbReference>
<comment type="caution">
    <text evidence="1">The sequence shown here is derived from an EMBL/GenBank/DDBJ whole genome shotgun (WGS) entry which is preliminary data.</text>
</comment>
<accession>A0ABQ2CU35</accession>
<protein>
    <submittedName>
        <fullName evidence="1">Uncharacterized protein</fullName>
    </submittedName>
</protein>
<dbReference type="EMBL" id="BMOD01000001">
    <property type="protein sequence ID" value="GGJ20893.1"/>
    <property type="molecule type" value="Genomic_DNA"/>
</dbReference>
<dbReference type="InterPro" id="IPR008930">
    <property type="entry name" value="Terpenoid_cyclase/PrenylTrfase"/>
</dbReference>
<evidence type="ECO:0000313" key="2">
    <source>
        <dbReference type="Proteomes" id="UP000632222"/>
    </source>
</evidence>
<dbReference type="SUPFAM" id="SSF48239">
    <property type="entry name" value="Terpenoid cyclases/Protein prenyltransferases"/>
    <property type="match status" value="1"/>
</dbReference>
<reference evidence="2" key="1">
    <citation type="journal article" date="2019" name="Int. J. Syst. Evol. Microbiol.">
        <title>The Global Catalogue of Microorganisms (GCM) 10K type strain sequencing project: providing services to taxonomists for standard genome sequencing and annotation.</title>
        <authorList>
            <consortium name="The Broad Institute Genomics Platform"/>
            <consortium name="The Broad Institute Genome Sequencing Center for Infectious Disease"/>
            <person name="Wu L."/>
            <person name="Ma J."/>
        </authorList>
    </citation>
    <scope>NUCLEOTIDE SEQUENCE [LARGE SCALE GENOMIC DNA]</scope>
    <source>
        <strain evidence="2">JCM 14370</strain>
    </source>
</reference>